<sequence>MMKFLALIGYSLGIAFDCWAVKDMIYVNSDSLITLEGFPLFVVALFSYLLISKSHIILFPQDAEGISKLGSRSSYEEYELEKEILRYAKSGKGELTAVELAVDSNFSVEEIQAGLDALVDIDVAVLKIGERDSRCYKIRGLLSEKEKNEAVAL</sequence>
<evidence type="ECO:0000256" key="1">
    <source>
        <dbReference type="SAM" id="Phobius"/>
    </source>
</evidence>
<dbReference type="Proteomes" id="UP000594464">
    <property type="component" value="Chromosome"/>
</dbReference>
<protein>
    <submittedName>
        <fullName evidence="2">Uncharacterized protein</fullName>
    </submittedName>
</protein>
<gene>
    <name evidence="2" type="ORF">G3M78_04345</name>
</gene>
<evidence type="ECO:0000313" key="2">
    <source>
        <dbReference type="EMBL" id="QPJ64659.1"/>
    </source>
</evidence>
<name>A0A7T0C165_9BACT</name>
<evidence type="ECO:0000313" key="3">
    <source>
        <dbReference type="Proteomes" id="UP000594464"/>
    </source>
</evidence>
<dbReference type="KEGG" id="nva:G3M78_04345"/>
<reference evidence="3" key="1">
    <citation type="submission" date="2020-02" db="EMBL/GenBank/DDBJ databases">
        <title>Genomic and physiological characterization of two novel Nitrospinaceae genera.</title>
        <authorList>
            <person name="Mueller A.J."/>
            <person name="Jung M.-Y."/>
            <person name="Strachan C.R."/>
            <person name="Herbold C.W."/>
            <person name="Kirkegaard R.H."/>
            <person name="Daims H."/>
        </authorList>
    </citation>
    <scope>NUCLEOTIDE SEQUENCE [LARGE SCALE GENOMIC DNA]</scope>
</reference>
<keyword evidence="1" id="KW-1133">Transmembrane helix</keyword>
<dbReference type="AlphaFoldDB" id="A0A7T0C165"/>
<proteinExistence type="predicted"/>
<dbReference type="EMBL" id="CP048620">
    <property type="protein sequence ID" value="QPJ64659.1"/>
    <property type="molecule type" value="Genomic_DNA"/>
</dbReference>
<organism evidence="2 3">
    <name type="scientific">Candidatus Nitrohelix vancouverensis</name>
    <dbReference type="NCBI Taxonomy" id="2705534"/>
    <lineage>
        <taxon>Bacteria</taxon>
        <taxon>Pseudomonadati</taxon>
        <taxon>Nitrospinota/Tectimicrobiota group</taxon>
        <taxon>Nitrospinota</taxon>
        <taxon>Nitrospinia</taxon>
        <taxon>Nitrospinales</taxon>
        <taxon>Nitrospinaceae</taxon>
        <taxon>Candidatus Nitrohelix</taxon>
    </lineage>
</organism>
<keyword evidence="1" id="KW-0812">Transmembrane</keyword>
<keyword evidence="1" id="KW-0472">Membrane</keyword>
<feature type="transmembrane region" description="Helical" evidence="1">
    <location>
        <begin position="30"/>
        <end position="51"/>
    </location>
</feature>
<accession>A0A7T0C165</accession>